<keyword evidence="3" id="KW-1185">Reference proteome</keyword>
<feature type="compositionally biased region" description="Polar residues" evidence="1">
    <location>
        <begin position="1"/>
        <end position="33"/>
    </location>
</feature>
<dbReference type="OrthoDB" id="46052at2759"/>
<feature type="region of interest" description="Disordered" evidence="1">
    <location>
        <begin position="1"/>
        <end position="84"/>
    </location>
</feature>
<dbReference type="AlphaFoldDB" id="A0A448ZF19"/>
<gene>
    <name evidence="2" type="ORF">PSNMU_V1.4_AUG-EV-PASAV3_0075350</name>
</gene>
<evidence type="ECO:0000256" key="1">
    <source>
        <dbReference type="SAM" id="MobiDB-lite"/>
    </source>
</evidence>
<proteinExistence type="predicted"/>
<dbReference type="EMBL" id="CAACVS010000294">
    <property type="protein sequence ID" value="VEU40643.1"/>
    <property type="molecule type" value="Genomic_DNA"/>
</dbReference>
<sequence>MQSSRSQAVPATNDPSNATGTKENPSALSTPSKPATDHSTDTAESSVDETGRGMQQQQQSSPAAAVTRSATSSGSGTTRELRRARILVTVKRTESYKRWLEENPIQRQAIIAGTATVTAEEIVGKESSLPSSK</sequence>
<evidence type="ECO:0000313" key="3">
    <source>
        <dbReference type="Proteomes" id="UP000291116"/>
    </source>
</evidence>
<evidence type="ECO:0000313" key="2">
    <source>
        <dbReference type="EMBL" id="VEU40643.1"/>
    </source>
</evidence>
<dbReference type="Proteomes" id="UP000291116">
    <property type="component" value="Unassembled WGS sequence"/>
</dbReference>
<reference evidence="2 3" key="1">
    <citation type="submission" date="2019-01" db="EMBL/GenBank/DDBJ databases">
        <authorList>
            <person name="Ferrante I. M."/>
        </authorList>
    </citation>
    <scope>NUCLEOTIDE SEQUENCE [LARGE SCALE GENOMIC DNA]</scope>
    <source>
        <strain evidence="2 3">B856</strain>
    </source>
</reference>
<organism evidence="2 3">
    <name type="scientific">Pseudo-nitzschia multistriata</name>
    <dbReference type="NCBI Taxonomy" id="183589"/>
    <lineage>
        <taxon>Eukaryota</taxon>
        <taxon>Sar</taxon>
        <taxon>Stramenopiles</taxon>
        <taxon>Ochrophyta</taxon>
        <taxon>Bacillariophyta</taxon>
        <taxon>Bacillariophyceae</taxon>
        <taxon>Bacillariophycidae</taxon>
        <taxon>Bacillariales</taxon>
        <taxon>Bacillariaceae</taxon>
        <taxon>Pseudo-nitzschia</taxon>
    </lineage>
</organism>
<name>A0A448ZF19_9STRA</name>
<protein>
    <submittedName>
        <fullName evidence="2">Uncharacterized protein</fullName>
    </submittedName>
</protein>
<feature type="compositionally biased region" description="Low complexity" evidence="1">
    <location>
        <begin position="55"/>
        <end position="78"/>
    </location>
</feature>
<accession>A0A448ZF19</accession>